<dbReference type="Proteomes" id="UP001307889">
    <property type="component" value="Chromosome 11"/>
</dbReference>
<organism evidence="1 2">
    <name type="scientific">Nesidiocoris tenuis</name>
    <dbReference type="NCBI Taxonomy" id="355587"/>
    <lineage>
        <taxon>Eukaryota</taxon>
        <taxon>Metazoa</taxon>
        <taxon>Ecdysozoa</taxon>
        <taxon>Arthropoda</taxon>
        <taxon>Hexapoda</taxon>
        <taxon>Insecta</taxon>
        <taxon>Pterygota</taxon>
        <taxon>Neoptera</taxon>
        <taxon>Paraneoptera</taxon>
        <taxon>Hemiptera</taxon>
        <taxon>Heteroptera</taxon>
        <taxon>Panheteroptera</taxon>
        <taxon>Cimicomorpha</taxon>
        <taxon>Miridae</taxon>
        <taxon>Dicyphina</taxon>
        <taxon>Nesidiocoris</taxon>
    </lineage>
</organism>
<reference evidence="1 2" key="1">
    <citation type="submission" date="2023-09" db="EMBL/GenBank/DDBJ databases">
        <title>Nesidiocoris tenuis whole genome shotgun sequence.</title>
        <authorList>
            <person name="Shibata T."/>
            <person name="Shimoda M."/>
            <person name="Kobayashi T."/>
            <person name="Uehara T."/>
        </authorList>
    </citation>
    <scope>NUCLEOTIDE SEQUENCE [LARGE SCALE GENOMIC DNA]</scope>
    <source>
        <strain evidence="1 2">Japan</strain>
    </source>
</reference>
<proteinExistence type="predicted"/>
<protein>
    <submittedName>
        <fullName evidence="1">Uncharacterized protein</fullName>
    </submittedName>
</protein>
<dbReference type="EMBL" id="AP028919">
    <property type="protein sequence ID" value="BET00104.1"/>
    <property type="molecule type" value="Genomic_DNA"/>
</dbReference>
<evidence type="ECO:0000313" key="2">
    <source>
        <dbReference type="Proteomes" id="UP001307889"/>
    </source>
</evidence>
<name>A0ABN7B794_9HEMI</name>
<evidence type="ECO:0000313" key="1">
    <source>
        <dbReference type="EMBL" id="BET00104.1"/>
    </source>
</evidence>
<accession>A0ABN7B794</accession>
<keyword evidence="2" id="KW-1185">Reference proteome</keyword>
<sequence length="69" mass="7486">MYLPVCPDHPCGSGALRGLNAARLSRIRRAEWWEPPYPPIRAFTAALRDALIPHVGLSGVFGTGTFPSP</sequence>
<gene>
    <name evidence="1" type="ORF">NTJ_12920</name>
</gene>